<proteinExistence type="predicted"/>
<evidence type="ECO:0000313" key="2">
    <source>
        <dbReference type="Proteomes" id="UP000831290"/>
    </source>
</evidence>
<keyword evidence="2" id="KW-1185">Reference proteome</keyword>
<gene>
    <name evidence="1" type="ORF">MQE35_12605</name>
</gene>
<dbReference type="Proteomes" id="UP000831290">
    <property type="component" value="Chromosome"/>
</dbReference>
<accession>A0A9E7CTP9</accession>
<reference evidence="1" key="1">
    <citation type="submission" date="2022-03" db="EMBL/GenBank/DDBJ databases">
        <title>Description of Abyssus ytuae gen. nov., sp. nov., a novel member of the family Flavobacteriaceae isolated from the sediment of Mariana Trench.</title>
        <authorList>
            <person name="Zhang J."/>
            <person name="Xu X."/>
        </authorList>
    </citation>
    <scope>NUCLEOTIDE SEQUENCE</scope>
    <source>
        <strain evidence="1">MT3330</strain>
    </source>
</reference>
<dbReference type="AlphaFoldDB" id="A0A9E7CTP9"/>
<dbReference type="KEGG" id="fbm:MQE35_12605"/>
<evidence type="ECO:0000313" key="1">
    <source>
        <dbReference type="EMBL" id="UOB16572.1"/>
    </source>
</evidence>
<dbReference type="EMBL" id="CP094358">
    <property type="protein sequence ID" value="UOB16572.1"/>
    <property type="molecule type" value="Genomic_DNA"/>
</dbReference>
<dbReference type="RefSeq" id="WP_255841785.1">
    <property type="nucleotide sequence ID" value="NZ_CP094358.1"/>
</dbReference>
<sequence length="77" mass="8918">MNESLGDGYSVVDRRFNKDNFDHYSESVFGKKHDPEICKDVVKYVITSHAIPIYKDQTVYVMTDSGKTFECIHKPEN</sequence>
<organism evidence="1 2">
    <name type="scientific">Abyssalbus ytuae</name>
    <dbReference type="NCBI Taxonomy" id="2926907"/>
    <lineage>
        <taxon>Bacteria</taxon>
        <taxon>Pseudomonadati</taxon>
        <taxon>Bacteroidota</taxon>
        <taxon>Flavobacteriia</taxon>
        <taxon>Flavobacteriales</taxon>
        <taxon>Flavobacteriaceae</taxon>
        <taxon>Abyssalbus</taxon>
    </lineage>
</organism>
<protein>
    <submittedName>
        <fullName evidence="1">Uncharacterized protein</fullName>
    </submittedName>
</protein>
<name>A0A9E7CTP9_9FLAO</name>